<sequence>MRVSLSVRRANSLLPKLPWIVKLESDLQDKGRLPNLPSLLRQCQNWGRRRNLTQTTLTLKGRSTSSRKARGPALANHEDGPAVAIGQRRPSRLPRGSGGALKLVETLVVVLVLSDWIDARGVVVVVAETRALERTSMAMMTAPSPKMAAATPNMASLLELLATVVPVASAAASGAPASPPPSGLSSLEFFLVSVSCALSPSSASSLLPPPSPWRFSSEDISAQAAS</sequence>
<organism evidence="1 2">
    <name type="scientific">Ixodes persulcatus</name>
    <name type="common">Taiga tick</name>
    <dbReference type="NCBI Taxonomy" id="34615"/>
    <lineage>
        <taxon>Eukaryota</taxon>
        <taxon>Metazoa</taxon>
        <taxon>Ecdysozoa</taxon>
        <taxon>Arthropoda</taxon>
        <taxon>Chelicerata</taxon>
        <taxon>Arachnida</taxon>
        <taxon>Acari</taxon>
        <taxon>Parasitiformes</taxon>
        <taxon>Ixodida</taxon>
        <taxon>Ixodoidea</taxon>
        <taxon>Ixodidae</taxon>
        <taxon>Ixodinae</taxon>
        <taxon>Ixodes</taxon>
    </lineage>
</organism>
<dbReference type="EMBL" id="JABSTQ010011193">
    <property type="protein sequence ID" value="KAG0414188.1"/>
    <property type="molecule type" value="Genomic_DNA"/>
</dbReference>
<dbReference type="Proteomes" id="UP000805193">
    <property type="component" value="Unassembled WGS sequence"/>
</dbReference>
<name>A0AC60P447_IXOPE</name>
<comment type="caution">
    <text evidence="1">The sequence shown here is derived from an EMBL/GenBank/DDBJ whole genome shotgun (WGS) entry which is preliminary data.</text>
</comment>
<evidence type="ECO:0000313" key="1">
    <source>
        <dbReference type="EMBL" id="KAG0414188.1"/>
    </source>
</evidence>
<accession>A0AC60P447</accession>
<gene>
    <name evidence="1" type="ORF">HPB47_008616</name>
</gene>
<reference evidence="1 2" key="1">
    <citation type="journal article" date="2020" name="Cell">
        <title>Large-Scale Comparative Analyses of Tick Genomes Elucidate Their Genetic Diversity and Vector Capacities.</title>
        <authorList>
            <consortium name="Tick Genome and Microbiome Consortium (TIGMIC)"/>
            <person name="Jia N."/>
            <person name="Wang J."/>
            <person name="Shi W."/>
            <person name="Du L."/>
            <person name="Sun Y."/>
            <person name="Zhan W."/>
            <person name="Jiang J.F."/>
            <person name="Wang Q."/>
            <person name="Zhang B."/>
            <person name="Ji P."/>
            <person name="Bell-Sakyi L."/>
            <person name="Cui X.M."/>
            <person name="Yuan T.T."/>
            <person name="Jiang B.G."/>
            <person name="Yang W.F."/>
            <person name="Lam T.T."/>
            <person name="Chang Q.C."/>
            <person name="Ding S.J."/>
            <person name="Wang X.J."/>
            <person name="Zhu J.G."/>
            <person name="Ruan X.D."/>
            <person name="Zhao L."/>
            <person name="Wei J.T."/>
            <person name="Ye R.Z."/>
            <person name="Que T.C."/>
            <person name="Du C.H."/>
            <person name="Zhou Y.H."/>
            <person name="Cheng J.X."/>
            <person name="Dai P.F."/>
            <person name="Guo W.B."/>
            <person name="Han X.H."/>
            <person name="Huang E.J."/>
            <person name="Li L.F."/>
            <person name="Wei W."/>
            <person name="Gao Y.C."/>
            <person name="Liu J.Z."/>
            <person name="Shao H.Z."/>
            <person name="Wang X."/>
            <person name="Wang C.C."/>
            <person name="Yang T.C."/>
            <person name="Huo Q.B."/>
            <person name="Li W."/>
            <person name="Chen H.Y."/>
            <person name="Chen S.E."/>
            <person name="Zhou L.G."/>
            <person name="Ni X.B."/>
            <person name="Tian J.H."/>
            <person name="Sheng Y."/>
            <person name="Liu T."/>
            <person name="Pan Y.S."/>
            <person name="Xia L.Y."/>
            <person name="Li J."/>
            <person name="Zhao F."/>
            <person name="Cao W.C."/>
        </authorList>
    </citation>
    <scope>NUCLEOTIDE SEQUENCE [LARGE SCALE GENOMIC DNA]</scope>
    <source>
        <strain evidence="1">Iper-2018</strain>
    </source>
</reference>
<evidence type="ECO:0000313" key="2">
    <source>
        <dbReference type="Proteomes" id="UP000805193"/>
    </source>
</evidence>
<protein>
    <submittedName>
        <fullName evidence="1">Uncharacterized protein</fullName>
    </submittedName>
</protein>
<proteinExistence type="predicted"/>
<keyword evidence="2" id="KW-1185">Reference proteome</keyword>